<organism evidence="2 3">
    <name type="scientific">Clostridium moniliforme</name>
    <dbReference type="NCBI Taxonomy" id="39489"/>
    <lineage>
        <taxon>Bacteria</taxon>
        <taxon>Bacillati</taxon>
        <taxon>Bacillota</taxon>
        <taxon>Clostridia</taxon>
        <taxon>Eubacteriales</taxon>
        <taxon>Clostridiaceae</taxon>
        <taxon>Clostridium</taxon>
    </lineage>
</organism>
<keyword evidence="3" id="KW-1185">Reference proteome</keyword>
<sequence length="71" mass="8122">MSNETRNEIKSYIAAKGWKMIDLVEALKDYGIETTPQALSNKLSRNTIRYSEVKAIANIIGYKLVWEEDTV</sequence>
<protein>
    <recommendedName>
        <fullName evidence="1">DUF6471 domain-containing protein</fullName>
    </recommendedName>
</protein>
<evidence type="ECO:0000313" key="2">
    <source>
        <dbReference type="EMBL" id="MBP1889777.1"/>
    </source>
</evidence>
<reference evidence="2 3" key="1">
    <citation type="submission" date="2021-03" db="EMBL/GenBank/DDBJ databases">
        <title>Genomic Encyclopedia of Type Strains, Phase IV (KMG-IV): sequencing the most valuable type-strain genomes for metagenomic binning, comparative biology and taxonomic classification.</title>
        <authorList>
            <person name="Goeker M."/>
        </authorList>
    </citation>
    <scope>NUCLEOTIDE SEQUENCE [LARGE SCALE GENOMIC DNA]</scope>
    <source>
        <strain evidence="2 3">DSM 3984</strain>
    </source>
</reference>
<evidence type="ECO:0000259" key="1">
    <source>
        <dbReference type="Pfam" id="PF20075"/>
    </source>
</evidence>
<proteinExistence type="predicted"/>
<dbReference type="Pfam" id="PF20075">
    <property type="entry name" value="DUF6471"/>
    <property type="match status" value="1"/>
</dbReference>
<comment type="caution">
    <text evidence="2">The sequence shown here is derived from an EMBL/GenBank/DDBJ whole genome shotgun (WGS) entry which is preliminary data.</text>
</comment>
<gene>
    <name evidence="2" type="ORF">J2Z53_001360</name>
</gene>
<accession>A0ABS4F0K7</accession>
<name>A0ABS4F0K7_9CLOT</name>
<feature type="domain" description="DUF6471" evidence="1">
    <location>
        <begin position="5"/>
        <end position="61"/>
    </location>
</feature>
<dbReference type="RefSeq" id="WP_209796674.1">
    <property type="nucleotide sequence ID" value="NZ_JAGGJZ010000003.1"/>
</dbReference>
<evidence type="ECO:0000313" key="3">
    <source>
        <dbReference type="Proteomes" id="UP000783390"/>
    </source>
</evidence>
<dbReference type="InterPro" id="IPR045526">
    <property type="entry name" value="DUF6471"/>
</dbReference>
<dbReference type="Proteomes" id="UP000783390">
    <property type="component" value="Unassembled WGS sequence"/>
</dbReference>
<dbReference type="EMBL" id="JAGGJZ010000003">
    <property type="protein sequence ID" value="MBP1889777.1"/>
    <property type="molecule type" value="Genomic_DNA"/>
</dbReference>